<dbReference type="EMBL" id="LHXL01000074">
    <property type="protein sequence ID" value="KXA88864.1"/>
    <property type="molecule type" value="Genomic_DNA"/>
</dbReference>
<protein>
    <submittedName>
        <fullName evidence="1">Uncharacterized protein</fullName>
    </submittedName>
</protein>
<evidence type="ECO:0000313" key="1">
    <source>
        <dbReference type="EMBL" id="KXA88864.1"/>
    </source>
</evidence>
<dbReference type="Proteomes" id="UP000070589">
    <property type="component" value="Unassembled WGS sequence"/>
</dbReference>
<evidence type="ECO:0000313" key="2">
    <source>
        <dbReference type="Proteomes" id="UP000070589"/>
    </source>
</evidence>
<keyword evidence="2" id="KW-1185">Reference proteome</keyword>
<accession>A0A133U3V6</accession>
<name>A0A133U3V6_9EURY</name>
<proteinExistence type="predicted"/>
<dbReference type="AlphaFoldDB" id="A0A133U3V6"/>
<reference evidence="1 2" key="1">
    <citation type="journal article" date="2016" name="Sci. Rep.">
        <title>Metabolic traits of an uncultured archaeal lineage -MSBL1- from brine pools of the Red Sea.</title>
        <authorList>
            <person name="Mwirichia R."/>
            <person name="Alam I."/>
            <person name="Rashid M."/>
            <person name="Vinu M."/>
            <person name="Ba-Alawi W."/>
            <person name="Anthony Kamau A."/>
            <person name="Kamanda Ngugi D."/>
            <person name="Goker M."/>
            <person name="Klenk H.P."/>
            <person name="Bajic V."/>
            <person name="Stingl U."/>
        </authorList>
    </citation>
    <scope>NUCLEOTIDE SEQUENCE [LARGE SCALE GENOMIC DNA]</scope>
    <source>
        <strain evidence="1">SCGC-AAA259D14</strain>
    </source>
</reference>
<comment type="caution">
    <text evidence="1">The sequence shown here is derived from an EMBL/GenBank/DDBJ whole genome shotgun (WGS) entry which is preliminary data.</text>
</comment>
<organism evidence="1 2">
    <name type="scientific">candidate division MSBL1 archaeon SCGC-AAA259D14</name>
    <dbReference type="NCBI Taxonomy" id="1698261"/>
    <lineage>
        <taxon>Archaea</taxon>
        <taxon>Methanobacteriati</taxon>
        <taxon>Methanobacteriota</taxon>
        <taxon>candidate division MSBL1</taxon>
    </lineage>
</organism>
<gene>
    <name evidence="1" type="ORF">AKJ62_04325</name>
</gene>
<sequence length="94" mass="10662">MLLYRKFKIFNPREGGSALSISRFVPHFGVSPQVLNLDPPGLKNSNPRDESQDRDYSSLLIIAEITVVEGFSILVPRRSSSHPYLYKKPTEKSK</sequence>